<dbReference type="InterPro" id="IPR011990">
    <property type="entry name" value="TPR-like_helical_dom_sf"/>
</dbReference>
<name>A0A177KY52_9BACI</name>
<dbReference type="EMBL" id="LQWZ01000010">
    <property type="protein sequence ID" value="OAH58329.1"/>
    <property type="molecule type" value="Genomic_DNA"/>
</dbReference>
<feature type="repeat" description="TPR" evidence="1">
    <location>
        <begin position="172"/>
        <end position="205"/>
    </location>
</feature>
<accession>A0A177KY52</accession>
<evidence type="ECO:0000313" key="2">
    <source>
        <dbReference type="EMBL" id="OAH58329.1"/>
    </source>
</evidence>
<gene>
    <name evidence="2" type="ORF">AWH48_18310</name>
</gene>
<sequence>MTNIHPFYHKETKCPLCQQTFNTTKVRKSTIKVAGHDTDLKPIYEDGQINPSFYNVSVCHHCGYSFTEDFAPYFAPGTADVLRASISDHWVEQDYSGERTSSKAIKSFKLALYSGVLKKEKHLTLAGLALRIAWIYRDLGRNKEEKRFMSIAAREYEEAFSKEDVSAKMSEIKVLYLLGELNHKLGKFDKAVSFFSKVIERQRNSNEKQVIEMARERWHELRKHMKAQGQSA</sequence>
<dbReference type="SUPFAM" id="SSF48452">
    <property type="entry name" value="TPR-like"/>
    <property type="match status" value="1"/>
</dbReference>
<proteinExistence type="predicted"/>
<comment type="caution">
    <text evidence="2">The sequence shown here is derived from an EMBL/GenBank/DDBJ whole genome shotgun (WGS) entry which is preliminary data.</text>
</comment>
<dbReference type="RefSeq" id="WP_018394282.1">
    <property type="nucleotide sequence ID" value="NZ_LQWZ01000010.1"/>
</dbReference>
<evidence type="ECO:0000256" key="1">
    <source>
        <dbReference type="PROSITE-ProRule" id="PRU00339"/>
    </source>
</evidence>
<organism evidence="2 3">
    <name type="scientific">Domibacillus aminovorans</name>
    <dbReference type="NCBI Taxonomy" id="29332"/>
    <lineage>
        <taxon>Bacteria</taxon>
        <taxon>Bacillati</taxon>
        <taxon>Bacillota</taxon>
        <taxon>Bacilli</taxon>
        <taxon>Bacillales</taxon>
        <taxon>Bacillaceae</taxon>
        <taxon>Domibacillus</taxon>
    </lineage>
</organism>
<dbReference type="SMART" id="SM00028">
    <property type="entry name" value="TPR"/>
    <property type="match status" value="1"/>
</dbReference>
<dbReference type="InterPro" id="IPR018708">
    <property type="entry name" value="DUF2225"/>
</dbReference>
<dbReference type="Pfam" id="PF09986">
    <property type="entry name" value="DUF2225"/>
    <property type="match status" value="1"/>
</dbReference>
<dbReference type="AlphaFoldDB" id="A0A177KY52"/>
<evidence type="ECO:0000313" key="3">
    <source>
        <dbReference type="Proteomes" id="UP000077271"/>
    </source>
</evidence>
<dbReference type="OrthoDB" id="9780343at2"/>
<dbReference type="InterPro" id="IPR019734">
    <property type="entry name" value="TPR_rpt"/>
</dbReference>
<dbReference type="PROSITE" id="PS50005">
    <property type="entry name" value="TPR"/>
    <property type="match status" value="1"/>
</dbReference>
<keyword evidence="1" id="KW-0802">TPR repeat</keyword>
<dbReference type="Gene3D" id="1.25.40.10">
    <property type="entry name" value="Tetratricopeptide repeat domain"/>
    <property type="match status" value="1"/>
</dbReference>
<reference evidence="2 3" key="1">
    <citation type="submission" date="2016-01" db="EMBL/GenBank/DDBJ databases">
        <title>Investigation of taxonomic status of Bacillus aminovorans.</title>
        <authorList>
            <person name="Verma A."/>
            <person name="Pal Y."/>
            <person name="Krishnamurthi S."/>
        </authorList>
    </citation>
    <scope>NUCLEOTIDE SEQUENCE [LARGE SCALE GENOMIC DNA]</scope>
    <source>
        <strain evidence="2 3">DSM 4337</strain>
    </source>
</reference>
<dbReference type="Proteomes" id="UP000077271">
    <property type="component" value="Unassembled WGS sequence"/>
</dbReference>
<protein>
    <submittedName>
        <fullName evidence="2">Uncharacterized protein</fullName>
    </submittedName>
</protein>